<dbReference type="OrthoDB" id="282171at2"/>
<dbReference type="KEGG" id="gfm:Enr17x_49860"/>
<accession>A0A518IIJ7</accession>
<dbReference type="Proteomes" id="UP000318313">
    <property type="component" value="Chromosome"/>
</dbReference>
<reference evidence="1 2" key="1">
    <citation type="submission" date="2019-03" db="EMBL/GenBank/DDBJ databases">
        <title>Deep-cultivation of Planctomycetes and their phenomic and genomic characterization uncovers novel biology.</title>
        <authorList>
            <person name="Wiegand S."/>
            <person name="Jogler M."/>
            <person name="Boedeker C."/>
            <person name="Pinto D."/>
            <person name="Vollmers J."/>
            <person name="Rivas-Marin E."/>
            <person name="Kohn T."/>
            <person name="Peeters S.H."/>
            <person name="Heuer A."/>
            <person name="Rast P."/>
            <person name="Oberbeckmann S."/>
            <person name="Bunk B."/>
            <person name="Jeske O."/>
            <person name="Meyerdierks A."/>
            <person name="Storesund J.E."/>
            <person name="Kallscheuer N."/>
            <person name="Luecker S."/>
            <person name="Lage O.M."/>
            <person name="Pohl T."/>
            <person name="Merkel B.J."/>
            <person name="Hornburger P."/>
            <person name="Mueller R.-W."/>
            <person name="Bruemmer F."/>
            <person name="Labrenz M."/>
            <person name="Spormann A.M."/>
            <person name="Op den Camp H."/>
            <person name="Overmann J."/>
            <person name="Amann R."/>
            <person name="Jetten M.S.M."/>
            <person name="Mascher T."/>
            <person name="Medema M.H."/>
            <person name="Devos D.P."/>
            <person name="Kaster A.-K."/>
            <person name="Ovreas L."/>
            <person name="Rohde M."/>
            <person name="Galperin M.Y."/>
            <person name="Jogler C."/>
        </authorList>
    </citation>
    <scope>NUCLEOTIDE SEQUENCE [LARGE SCALE GENOMIC DNA]</scope>
    <source>
        <strain evidence="1 2">Enr17</strain>
    </source>
</reference>
<evidence type="ECO:0000313" key="1">
    <source>
        <dbReference type="EMBL" id="QDV52916.1"/>
    </source>
</evidence>
<protein>
    <submittedName>
        <fullName evidence="1">Uncharacterized protein</fullName>
    </submittedName>
</protein>
<dbReference type="EMBL" id="CP037452">
    <property type="protein sequence ID" value="QDV52916.1"/>
    <property type="molecule type" value="Genomic_DNA"/>
</dbReference>
<sequence length="110" mass="12562">MTSEAVKMMVIQTIEKEHLGFTLFHPDLSQDKGDCVFMIIPQNPKLLELDEVDLFLSIKETGEHKWTRLGNALLISQGEEDILKYGDDGFIEHIPTESRLGQWVAHTPQQ</sequence>
<evidence type="ECO:0000313" key="2">
    <source>
        <dbReference type="Proteomes" id="UP000318313"/>
    </source>
</evidence>
<dbReference type="AlphaFoldDB" id="A0A518IIJ7"/>
<dbReference type="RefSeq" id="WP_145312181.1">
    <property type="nucleotide sequence ID" value="NZ_CP037452.1"/>
</dbReference>
<keyword evidence="2" id="KW-1185">Reference proteome</keyword>
<gene>
    <name evidence="1" type="ORF">Enr17x_49860</name>
</gene>
<proteinExistence type="predicted"/>
<name>A0A518IIJ7_9PLAN</name>
<organism evidence="1 2">
    <name type="scientific">Gimesia fumaroli</name>
    <dbReference type="NCBI Taxonomy" id="2527976"/>
    <lineage>
        <taxon>Bacteria</taxon>
        <taxon>Pseudomonadati</taxon>
        <taxon>Planctomycetota</taxon>
        <taxon>Planctomycetia</taxon>
        <taxon>Planctomycetales</taxon>
        <taxon>Planctomycetaceae</taxon>
        <taxon>Gimesia</taxon>
    </lineage>
</organism>